<dbReference type="Proteomes" id="UP000230233">
    <property type="component" value="Chromosome I"/>
</dbReference>
<proteinExistence type="predicted"/>
<dbReference type="AlphaFoldDB" id="A0A2G5VNV7"/>
<dbReference type="EMBL" id="PDUG01000001">
    <property type="protein sequence ID" value="PIC53266.1"/>
    <property type="molecule type" value="Genomic_DNA"/>
</dbReference>
<evidence type="ECO:0000313" key="1">
    <source>
        <dbReference type="EMBL" id="PIC53266.1"/>
    </source>
</evidence>
<gene>
    <name evidence="1" type="primary">Cnig_chr_I.g3044</name>
    <name evidence="1" type="ORF">B9Z55_003044</name>
</gene>
<comment type="caution">
    <text evidence="1">The sequence shown here is derived from an EMBL/GenBank/DDBJ whole genome shotgun (WGS) entry which is preliminary data.</text>
</comment>
<protein>
    <submittedName>
        <fullName evidence="1">Uncharacterized protein</fullName>
    </submittedName>
</protein>
<name>A0A2G5VNV7_9PELO</name>
<evidence type="ECO:0000313" key="2">
    <source>
        <dbReference type="Proteomes" id="UP000230233"/>
    </source>
</evidence>
<sequence length="95" mass="11004">MIQLALKCFYLSTVILQHDFEKSENNKTRLKIKPQMTQIKIKASRQSEKDTEPTQPLIEELADEESLIKRVGAVVLSDRSKQSESVKNEKLWSRT</sequence>
<organism evidence="1 2">
    <name type="scientific">Caenorhabditis nigoni</name>
    <dbReference type="NCBI Taxonomy" id="1611254"/>
    <lineage>
        <taxon>Eukaryota</taxon>
        <taxon>Metazoa</taxon>
        <taxon>Ecdysozoa</taxon>
        <taxon>Nematoda</taxon>
        <taxon>Chromadorea</taxon>
        <taxon>Rhabditida</taxon>
        <taxon>Rhabditina</taxon>
        <taxon>Rhabditomorpha</taxon>
        <taxon>Rhabditoidea</taxon>
        <taxon>Rhabditidae</taxon>
        <taxon>Peloderinae</taxon>
        <taxon>Caenorhabditis</taxon>
    </lineage>
</organism>
<keyword evidence="2" id="KW-1185">Reference proteome</keyword>
<accession>A0A2G5VNV7</accession>
<reference evidence="2" key="1">
    <citation type="submission" date="2017-10" db="EMBL/GenBank/DDBJ databases">
        <title>Rapid genome shrinkage in a self-fertile nematode reveals novel sperm competition proteins.</title>
        <authorList>
            <person name="Yin D."/>
            <person name="Schwarz E.M."/>
            <person name="Thomas C.G."/>
            <person name="Felde R.L."/>
            <person name="Korf I.F."/>
            <person name="Cutter A.D."/>
            <person name="Schartner C.M."/>
            <person name="Ralston E.J."/>
            <person name="Meyer B.J."/>
            <person name="Haag E.S."/>
        </authorList>
    </citation>
    <scope>NUCLEOTIDE SEQUENCE [LARGE SCALE GENOMIC DNA]</scope>
    <source>
        <strain evidence="2">JU1422</strain>
    </source>
</reference>